<dbReference type="InterPro" id="IPR014284">
    <property type="entry name" value="RNA_pol_sigma-70_dom"/>
</dbReference>
<keyword evidence="9" id="KW-1185">Reference proteome</keyword>
<comment type="caution">
    <text evidence="8">The sequence shown here is derived from an EMBL/GenBank/DDBJ whole genome shotgun (WGS) entry which is preliminary data.</text>
</comment>
<dbReference type="InterPro" id="IPR007627">
    <property type="entry name" value="RNA_pol_sigma70_r2"/>
</dbReference>
<name>A0ABW2AGS5_9MICO</name>
<evidence type="ECO:0000256" key="5">
    <source>
        <dbReference type="ARBA" id="ARBA00023163"/>
    </source>
</evidence>
<dbReference type="NCBIfam" id="TIGR02937">
    <property type="entry name" value="sigma70-ECF"/>
    <property type="match status" value="1"/>
</dbReference>
<keyword evidence="5" id="KW-0804">Transcription</keyword>
<organism evidence="8 9">
    <name type="scientific">Flexivirga alba</name>
    <dbReference type="NCBI Taxonomy" id="702742"/>
    <lineage>
        <taxon>Bacteria</taxon>
        <taxon>Bacillati</taxon>
        <taxon>Actinomycetota</taxon>
        <taxon>Actinomycetes</taxon>
        <taxon>Micrococcales</taxon>
        <taxon>Dermacoccaceae</taxon>
        <taxon>Flexivirga</taxon>
    </lineage>
</organism>
<dbReference type="SUPFAM" id="SSF88946">
    <property type="entry name" value="Sigma2 domain of RNA polymerase sigma factors"/>
    <property type="match status" value="1"/>
</dbReference>
<dbReference type="Proteomes" id="UP001596298">
    <property type="component" value="Unassembled WGS sequence"/>
</dbReference>
<keyword evidence="4" id="KW-0238">DNA-binding</keyword>
<dbReference type="Gene3D" id="1.10.1740.10">
    <property type="match status" value="1"/>
</dbReference>
<evidence type="ECO:0000313" key="8">
    <source>
        <dbReference type="EMBL" id="MFC6705915.1"/>
    </source>
</evidence>
<evidence type="ECO:0000256" key="2">
    <source>
        <dbReference type="ARBA" id="ARBA00023015"/>
    </source>
</evidence>
<accession>A0ABW2AGS5</accession>
<dbReference type="EMBL" id="JBHSWH010000001">
    <property type="protein sequence ID" value="MFC6705915.1"/>
    <property type="molecule type" value="Genomic_DNA"/>
</dbReference>
<sequence length="467" mass="48831">MTPWAEADDTDLLLLVRDGHTDAMAELWSRHYPATLTAARRISRQPQDAEEFASDAFSGMLYAISNDGGPSVSVRGYLLTAVRNQAANRARRASANDVLTDELTDFEDPDRAGHDPVAHHAELGLVRQAFATLPPRWQMVLWRTAVDHEKNTVIAADLGRSPNAVAALAKRARQGFRLAYLRAHESTHGVAAECAPYASRLVELLPEADTVATAEVREHVADCPRCARRLADLRIVDADLGGALLPALLTLGPTIAWVTGAHATHAVGGALWLRWWHGPDRTRTLTIAGTAAGVLVAGTCAAFALTSSGSTAPHQALTTAASQNVPAVGSGSGQGSSDQVPSSTQSSRASSSTSKKSATAVVASSSSAQATSSTASSVTTTTSSSQSVTTSSHSQVPSSTVPGTSTPPVTQTSTVTPTSTPPVTHTSSPPGKPTSTRTRKPKPKPTPTSTPTTPPPACWWLICWPGD</sequence>
<keyword evidence="3" id="KW-0731">Sigma factor</keyword>
<dbReference type="InterPro" id="IPR039425">
    <property type="entry name" value="RNA_pol_sigma-70-like"/>
</dbReference>
<evidence type="ECO:0000256" key="1">
    <source>
        <dbReference type="ARBA" id="ARBA00010641"/>
    </source>
</evidence>
<feature type="region of interest" description="Disordered" evidence="6">
    <location>
        <begin position="322"/>
        <end position="457"/>
    </location>
</feature>
<dbReference type="Pfam" id="PF04542">
    <property type="entry name" value="Sigma70_r2"/>
    <property type="match status" value="1"/>
</dbReference>
<keyword evidence="2" id="KW-0805">Transcription regulation</keyword>
<protein>
    <submittedName>
        <fullName evidence="8">RNA polymerase sigma factor</fullName>
    </submittedName>
</protein>
<feature type="compositionally biased region" description="Low complexity" evidence="6">
    <location>
        <begin position="335"/>
        <end position="436"/>
    </location>
</feature>
<evidence type="ECO:0000256" key="6">
    <source>
        <dbReference type="SAM" id="MobiDB-lite"/>
    </source>
</evidence>
<evidence type="ECO:0000256" key="3">
    <source>
        <dbReference type="ARBA" id="ARBA00023082"/>
    </source>
</evidence>
<dbReference type="InterPro" id="IPR013324">
    <property type="entry name" value="RNA_pol_sigma_r3/r4-like"/>
</dbReference>
<dbReference type="InterPro" id="IPR036388">
    <property type="entry name" value="WH-like_DNA-bd_sf"/>
</dbReference>
<feature type="compositionally biased region" description="Pro residues" evidence="6">
    <location>
        <begin position="444"/>
        <end position="457"/>
    </location>
</feature>
<proteinExistence type="inferred from homology"/>
<dbReference type="InterPro" id="IPR013325">
    <property type="entry name" value="RNA_pol_sigma_r2"/>
</dbReference>
<dbReference type="PANTHER" id="PTHR43133">
    <property type="entry name" value="RNA POLYMERASE ECF-TYPE SIGMA FACTO"/>
    <property type="match status" value="1"/>
</dbReference>
<reference evidence="9" key="1">
    <citation type="journal article" date="2019" name="Int. J. Syst. Evol. Microbiol.">
        <title>The Global Catalogue of Microorganisms (GCM) 10K type strain sequencing project: providing services to taxonomists for standard genome sequencing and annotation.</title>
        <authorList>
            <consortium name="The Broad Institute Genomics Platform"/>
            <consortium name="The Broad Institute Genome Sequencing Center for Infectious Disease"/>
            <person name="Wu L."/>
            <person name="Ma J."/>
        </authorList>
    </citation>
    <scope>NUCLEOTIDE SEQUENCE [LARGE SCALE GENOMIC DNA]</scope>
    <source>
        <strain evidence="9">CCUG 58127</strain>
    </source>
</reference>
<evidence type="ECO:0000256" key="4">
    <source>
        <dbReference type="ARBA" id="ARBA00023125"/>
    </source>
</evidence>
<feature type="domain" description="RNA polymerase sigma-70 region 2" evidence="7">
    <location>
        <begin position="27"/>
        <end position="94"/>
    </location>
</feature>
<dbReference type="SUPFAM" id="SSF88659">
    <property type="entry name" value="Sigma3 and sigma4 domains of RNA polymerase sigma factors"/>
    <property type="match status" value="1"/>
</dbReference>
<dbReference type="PANTHER" id="PTHR43133:SF8">
    <property type="entry name" value="RNA POLYMERASE SIGMA FACTOR HI_1459-RELATED"/>
    <property type="match status" value="1"/>
</dbReference>
<dbReference type="RefSeq" id="WP_382401484.1">
    <property type="nucleotide sequence ID" value="NZ_JBHSWH010000001.1"/>
</dbReference>
<evidence type="ECO:0000313" key="9">
    <source>
        <dbReference type="Proteomes" id="UP001596298"/>
    </source>
</evidence>
<dbReference type="Gene3D" id="1.10.10.10">
    <property type="entry name" value="Winged helix-like DNA-binding domain superfamily/Winged helix DNA-binding domain"/>
    <property type="match status" value="1"/>
</dbReference>
<gene>
    <name evidence="8" type="ORF">ACFQDH_11705</name>
</gene>
<evidence type="ECO:0000259" key="7">
    <source>
        <dbReference type="Pfam" id="PF04542"/>
    </source>
</evidence>
<comment type="similarity">
    <text evidence="1">Belongs to the sigma-70 factor family. ECF subfamily.</text>
</comment>